<dbReference type="SUPFAM" id="SSF143865">
    <property type="entry name" value="CorA soluble domain-like"/>
    <property type="match status" value="1"/>
</dbReference>
<dbReference type="InterPro" id="IPR050829">
    <property type="entry name" value="CorA_MIT"/>
</dbReference>
<dbReference type="EMBL" id="JAHSQO010000004">
    <property type="protein sequence ID" value="MBY8917484.1"/>
    <property type="molecule type" value="Genomic_DNA"/>
</dbReference>
<evidence type="ECO:0000256" key="3">
    <source>
        <dbReference type="ARBA" id="ARBA00022692"/>
    </source>
</evidence>
<evidence type="ECO:0000256" key="5">
    <source>
        <dbReference type="ARBA" id="ARBA00023136"/>
    </source>
</evidence>
<dbReference type="PANTHER" id="PTHR47685:SF1">
    <property type="entry name" value="MAGNESIUM TRANSPORT PROTEIN CORA"/>
    <property type="match status" value="1"/>
</dbReference>
<accession>A0ABS7RA07</accession>
<dbReference type="RefSeq" id="WP_223005998.1">
    <property type="nucleotide sequence ID" value="NZ_JAHSQO010000004.1"/>
</dbReference>
<evidence type="ECO:0000256" key="4">
    <source>
        <dbReference type="ARBA" id="ARBA00022989"/>
    </source>
</evidence>
<comment type="subcellular location">
    <subcellularLocation>
        <location evidence="1">Membrane</location>
        <topology evidence="1">Multi-pass membrane protein</topology>
    </subcellularLocation>
</comment>
<protein>
    <submittedName>
        <fullName evidence="7">Magnesium transporter CorA family protein</fullName>
    </submittedName>
</protein>
<dbReference type="CDD" id="cd12837">
    <property type="entry name" value="EcCorA-like_u1"/>
    <property type="match status" value="1"/>
</dbReference>
<keyword evidence="3 6" id="KW-0812">Transmembrane</keyword>
<keyword evidence="8" id="KW-1185">Reference proteome</keyword>
<evidence type="ECO:0000313" key="7">
    <source>
        <dbReference type="EMBL" id="MBY8917484.1"/>
    </source>
</evidence>
<dbReference type="Proteomes" id="UP000777661">
    <property type="component" value="Unassembled WGS sequence"/>
</dbReference>
<name>A0ABS7RA07_9HYPH</name>
<evidence type="ECO:0000313" key="8">
    <source>
        <dbReference type="Proteomes" id="UP000777661"/>
    </source>
</evidence>
<reference evidence="7 8" key="1">
    <citation type="submission" date="2021-06" db="EMBL/GenBank/DDBJ databases">
        <title>Nitratireductor porphyridii sp. nov., isolated from a small marine red alga, Porphyridium purpureum in South Korea.</title>
        <authorList>
            <person name="Kim K.H."/>
            <person name="Kristyanto S."/>
            <person name="Jeon C.O."/>
        </authorList>
    </citation>
    <scope>NUCLEOTIDE SEQUENCE [LARGE SCALE GENOMIC DNA]</scope>
    <source>
        <strain evidence="7 8">R6</strain>
    </source>
</reference>
<evidence type="ECO:0000256" key="1">
    <source>
        <dbReference type="ARBA" id="ARBA00004141"/>
    </source>
</evidence>
<dbReference type="InterPro" id="IPR045861">
    <property type="entry name" value="CorA_cytoplasmic_dom"/>
</dbReference>
<gene>
    <name evidence="7" type="ORF">KVG22_12850</name>
</gene>
<keyword evidence="4 6" id="KW-1133">Transmembrane helix</keyword>
<feature type="transmembrane region" description="Helical" evidence="6">
    <location>
        <begin position="261"/>
        <end position="285"/>
    </location>
</feature>
<proteinExistence type="inferred from homology"/>
<feature type="transmembrane region" description="Helical" evidence="6">
    <location>
        <begin position="297"/>
        <end position="317"/>
    </location>
</feature>
<dbReference type="InterPro" id="IPR002523">
    <property type="entry name" value="MgTranspt_CorA/ZnTranspt_ZntB"/>
</dbReference>
<dbReference type="Pfam" id="PF01544">
    <property type="entry name" value="CorA"/>
    <property type="match status" value="1"/>
</dbReference>
<comment type="similarity">
    <text evidence="2">Belongs to the CorA metal ion transporter (MIT) (TC 1.A.35) family.</text>
</comment>
<sequence length="323" mass="35723">MIKVYIAENGRLKPVELSSAGRDAAVWVDMLSPTEDEERAIEAWLGIAVPTRADMEEIEISSRLYSEDGAHYMTATLTARADGDQPQMGPVTFILSPGGTLVTLRFHEPSAFQIFPQRAAKAALGCGSGEAVLINLLEVITDRLADILERAGREILELSRGIFHPSEKKASKRDRDFQIILRRIGRKEDLISKLQDSLLTMQRLSGFLSAVSTRSSRDGRARIKTLSRDIASLADHATGLSQKIGFLLDATLGMISIEQSAIIKIFSVVAVIFLPPTLVASVYGMNFSIMPELQWPLGYPFAIGLMVLSALLPFWYFKRRGWL</sequence>
<comment type="caution">
    <text evidence="7">The sequence shown here is derived from an EMBL/GenBank/DDBJ whole genome shotgun (WGS) entry which is preliminary data.</text>
</comment>
<evidence type="ECO:0000256" key="2">
    <source>
        <dbReference type="ARBA" id="ARBA00009765"/>
    </source>
</evidence>
<dbReference type="Gene3D" id="1.20.58.340">
    <property type="entry name" value="Magnesium transport protein CorA, transmembrane region"/>
    <property type="match status" value="2"/>
</dbReference>
<keyword evidence="5 6" id="KW-0472">Membrane</keyword>
<evidence type="ECO:0000256" key="6">
    <source>
        <dbReference type="SAM" id="Phobius"/>
    </source>
</evidence>
<organism evidence="7 8">
    <name type="scientific">Nitratireductor rhodophyticola</name>
    <dbReference type="NCBI Taxonomy" id="2854036"/>
    <lineage>
        <taxon>Bacteria</taxon>
        <taxon>Pseudomonadati</taxon>
        <taxon>Pseudomonadota</taxon>
        <taxon>Alphaproteobacteria</taxon>
        <taxon>Hyphomicrobiales</taxon>
        <taxon>Phyllobacteriaceae</taxon>
        <taxon>Nitratireductor</taxon>
    </lineage>
</organism>
<dbReference type="PANTHER" id="PTHR47685">
    <property type="entry name" value="MAGNESIUM TRANSPORT PROTEIN CORA"/>
    <property type="match status" value="1"/>
</dbReference>
<dbReference type="InterPro" id="IPR045863">
    <property type="entry name" value="CorA_TM1_TM2"/>
</dbReference>
<dbReference type="SUPFAM" id="SSF144083">
    <property type="entry name" value="Magnesium transport protein CorA, transmembrane region"/>
    <property type="match status" value="1"/>
</dbReference>